<evidence type="ECO:0000256" key="1">
    <source>
        <dbReference type="SAM" id="MobiDB-lite"/>
    </source>
</evidence>
<sequence length="124" mass="13286">MSAVGKEDAASFTHRGGPLQTLAPPTDALYEEQQRRRRYGDGRPGFEASETGFSPAEAHGGPEESNAYRPSPSYDGSPLTSCADSVHRQQSQYSKSGSYRTEGAYHTPSTSAEDEHVGFPSGAM</sequence>
<feature type="compositionally biased region" description="Polar residues" evidence="1">
    <location>
        <begin position="78"/>
        <end position="99"/>
    </location>
</feature>
<keyword evidence="3" id="KW-1185">Reference proteome</keyword>
<comment type="caution">
    <text evidence="2">The sequence shown here is derived from an EMBL/GenBank/DDBJ whole genome shotgun (WGS) entry which is preliminary data.</text>
</comment>
<dbReference type="AlphaFoldDB" id="A0A4V3HQM7"/>
<dbReference type="Proteomes" id="UP000295083">
    <property type="component" value="Unassembled WGS sequence"/>
</dbReference>
<organism evidence="2 3">
    <name type="scientific">Colletotrichum spinosum</name>
    <dbReference type="NCBI Taxonomy" id="1347390"/>
    <lineage>
        <taxon>Eukaryota</taxon>
        <taxon>Fungi</taxon>
        <taxon>Dikarya</taxon>
        <taxon>Ascomycota</taxon>
        <taxon>Pezizomycotina</taxon>
        <taxon>Sordariomycetes</taxon>
        <taxon>Hypocreomycetidae</taxon>
        <taxon>Glomerellales</taxon>
        <taxon>Glomerellaceae</taxon>
        <taxon>Colletotrichum</taxon>
        <taxon>Colletotrichum orbiculare species complex</taxon>
    </lineage>
</organism>
<proteinExistence type="predicted"/>
<protein>
    <submittedName>
        <fullName evidence="2">Uncharacterized protein</fullName>
    </submittedName>
</protein>
<accession>A0A4V3HQM7</accession>
<evidence type="ECO:0000313" key="2">
    <source>
        <dbReference type="EMBL" id="TDZ28389.1"/>
    </source>
</evidence>
<reference evidence="2 3" key="1">
    <citation type="submission" date="2018-11" db="EMBL/GenBank/DDBJ databases">
        <title>Genome sequence and assembly of Colletotrichum spinosum.</title>
        <authorList>
            <person name="Gan P."/>
            <person name="Shirasu K."/>
        </authorList>
    </citation>
    <scope>NUCLEOTIDE SEQUENCE [LARGE SCALE GENOMIC DNA]</scope>
    <source>
        <strain evidence="2 3">CBS 515.97</strain>
    </source>
</reference>
<name>A0A4V3HQM7_9PEZI</name>
<evidence type="ECO:0000313" key="3">
    <source>
        <dbReference type="Proteomes" id="UP000295083"/>
    </source>
</evidence>
<gene>
    <name evidence="2" type="ORF">C8035_v007590</name>
</gene>
<dbReference type="EMBL" id="QAPG01000834">
    <property type="protein sequence ID" value="TDZ28389.1"/>
    <property type="molecule type" value="Genomic_DNA"/>
</dbReference>
<feature type="region of interest" description="Disordered" evidence="1">
    <location>
        <begin position="1"/>
        <end position="124"/>
    </location>
</feature>